<comment type="caution">
    <text evidence="2">The sequence shown here is derived from an EMBL/GenBank/DDBJ whole genome shotgun (WGS) entry which is preliminary data.</text>
</comment>
<accession>A0AAV7Q1F2</accession>
<name>A0AAV7Q1F2_PLEWA</name>
<evidence type="ECO:0000256" key="1">
    <source>
        <dbReference type="SAM" id="MobiDB-lite"/>
    </source>
</evidence>
<dbReference type="EMBL" id="JANPWB010000011">
    <property type="protein sequence ID" value="KAJ1131923.1"/>
    <property type="molecule type" value="Genomic_DNA"/>
</dbReference>
<dbReference type="AlphaFoldDB" id="A0AAV7Q1F2"/>
<proteinExistence type="predicted"/>
<evidence type="ECO:0000313" key="3">
    <source>
        <dbReference type="Proteomes" id="UP001066276"/>
    </source>
</evidence>
<gene>
    <name evidence="2" type="ORF">NDU88_010253</name>
</gene>
<protein>
    <submittedName>
        <fullName evidence="2">Uncharacterized protein</fullName>
    </submittedName>
</protein>
<organism evidence="2 3">
    <name type="scientific">Pleurodeles waltl</name>
    <name type="common">Iberian ribbed newt</name>
    <dbReference type="NCBI Taxonomy" id="8319"/>
    <lineage>
        <taxon>Eukaryota</taxon>
        <taxon>Metazoa</taxon>
        <taxon>Chordata</taxon>
        <taxon>Craniata</taxon>
        <taxon>Vertebrata</taxon>
        <taxon>Euteleostomi</taxon>
        <taxon>Amphibia</taxon>
        <taxon>Batrachia</taxon>
        <taxon>Caudata</taxon>
        <taxon>Salamandroidea</taxon>
        <taxon>Salamandridae</taxon>
        <taxon>Pleurodelinae</taxon>
        <taxon>Pleurodeles</taxon>
    </lineage>
</organism>
<reference evidence="2" key="1">
    <citation type="journal article" date="2022" name="bioRxiv">
        <title>Sequencing and chromosome-scale assembly of the giantPleurodeles waltlgenome.</title>
        <authorList>
            <person name="Brown T."/>
            <person name="Elewa A."/>
            <person name="Iarovenko S."/>
            <person name="Subramanian E."/>
            <person name="Araus A.J."/>
            <person name="Petzold A."/>
            <person name="Susuki M."/>
            <person name="Suzuki K.-i.T."/>
            <person name="Hayashi T."/>
            <person name="Toyoda A."/>
            <person name="Oliveira C."/>
            <person name="Osipova E."/>
            <person name="Leigh N.D."/>
            <person name="Simon A."/>
            <person name="Yun M.H."/>
        </authorList>
    </citation>
    <scope>NUCLEOTIDE SEQUENCE</scope>
    <source>
        <strain evidence="2">20211129_DDA</strain>
        <tissue evidence="2">Liver</tissue>
    </source>
</reference>
<dbReference type="Proteomes" id="UP001066276">
    <property type="component" value="Chromosome 7"/>
</dbReference>
<feature type="region of interest" description="Disordered" evidence="1">
    <location>
        <begin position="1"/>
        <end position="27"/>
    </location>
</feature>
<sequence>MAAPAHAQEPKAEGAPERVPSSSPNQVVLQQEAKLEHKSVYWNISLFRLDSRRARMPCSKLNRAKDRAHRTGMTEVEPLYNVEVRGMQHYKLEVAKPVPIHKVRMVPQHRLQIDAEAAYYARTGAEAVYYARTDAEAVYYTQTDAEAVYYARTDAEAVYYTQTDAEAVYYTQIDAEAAYYARTDAKAVYYTQTDAEAVYYTRTDAEAVYWT</sequence>
<keyword evidence="3" id="KW-1185">Reference proteome</keyword>
<evidence type="ECO:0000313" key="2">
    <source>
        <dbReference type="EMBL" id="KAJ1131923.1"/>
    </source>
</evidence>